<dbReference type="InterPro" id="IPR011010">
    <property type="entry name" value="DNA_brk_join_enz"/>
</dbReference>
<dbReference type="InterPro" id="IPR013762">
    <property type="entry name" value="Integrase-like_cat_sf"/>
</dbReference>
<keyword evidence="1" id="KW-0233">DNA recombination</keyword>
<dbReference type="PANTHER" id="PTHR30349">
    <property type="entry name" value="PHAGE INTEGRASE-RELATED"/>
    <property type="match status" value="1"/>
</dbReference>
<dbReference type="Pfam" id="PF00589">
    <property type="entry name" value="Phage_integrase"/>
    <property type="match status" value="1"/>
</dbReference>
<dbReference type="GO" id="GO:0015074">
    <property type="term" value="P:DNA integration"/>
    <property type="evidence" value="ECO:0007669"/>
    <property type="project" value="InterPro"/>
</dbReference>
<keyword evidence="4" id="KW-1185">Reference proteome</keyword>
<dbReference type="AlphaFoldDB" id="A0A0B3WNN4"/>
<gene>
    <name evidence="3" type="ORF">QX51_15330</name>
</gene>
<dbReference type="Gene3D" id="1.10.443.10">
    <property type="entry name" value="Intergrase catalytic core"/>
    <property type="match status" value="1"/>
</dbReference>
<dbReference type="PANTHER" id="PTHR30349:SF82">
    <property type="entry name" value="INTEGRASE_RECOMBINASE YOEC-RELATED"/>
    <property type="match status" value="1"/>
</dbReference>
<protein>
    <submittedName>
        <fullName evidence="3">Integrase</fullName>
    </submittedName>
</protein>
<evidence type="ECO:0000313" key="4">
    <source>
        <dbReference type="Proteomes" id="UP000031189"/>
    </source>
</evidence>
<evidence type="ECO:0000256" key="1">
    <source>
        <dbReference type="ARBA" id="ARBA00023172"/>
    </source>
</evidence>
<dbReference type="RefSeq" id="WP_039680769.1">
    <property type="nucleotide sequence ID" value="NZ_JAXECK010000009.1"/>
</dbReference>
<comment type="caution">
    <text evidence="3">The sequence shown here is derived from an EMBL/GenBank/DDBJ whole genome shotgun (WGS) entry which is preliminary data.</text>
</comment>
<feature type="domain" description="Tyr recombinase" evidence="2">
    <location>
        <begin position="18"/>
        <end position="215"/>
    </location>
</feature>
<name>A0A0B3WNN4_9FIRM</name>
<dbReference type="InterPro" id="IPR050090">
    <property type="entry name" value="Tyrosine_recombinase_XerCD"/>
</dbReference>
<dbReference type="GO" id="GO:0003677">
    <property type="term" value="F:DNA binding"/>
    <property type="evidence" value="ECO:0007669"/>
    <property type="project" value="InterPro"/>
</dbReference>
<reference evidence="3 4" key="1">
    <citation type="submission" date="2014-12" db="EMBL/GenBank/DDBJ databases">
        <title>Draft genome sequence of Terrisporobacter sp. 08-306576, isolated from the blood culture of a bacteremia patient.</title>
        <authorList>
            <person name="Lund L.C."/>
            <person name="Sydenham T.V."/>
            <person name="Hogh S.V."/>
            <person name="Skov M.N."/>
            <person name="Kemp M."/>
            <person name="Justesen U.S."/>
        </authorList>
    </citation>
    <scope>NUCLEOTIDE SEQUENCE [LARGE SCALE GENOMIC DNA]</scope>
    <source>
        <strain evidence="3 4">08-306576</strain>
    </source>
</reference>
<dbReference type="InterPro" id="IPR002104">
    <property type="entry name" value="Integrase_catalytic"/>
</dbReference>
<evidence type="ECO:0000313" key="3">
    <source>
        <dbReference type="EMBL" id="KHS56140.1"/>
    </source>
</evidence>
<dbReference type="OrthoDB" id="9788852at2"/>
<dbReference type="EMBL" id="JWHR01000121">
    <property type="protein sequence ID" value="KHS56140.1"/>
    <property type="molecule type" value="Genomic_DNA"/>
</dbReference>
<evidence type="ECO:0000259" key="2">
    <source>
        <dbReference type="PROSITE" id="PS51898"/>
    </source>
</evidence>
<dbReference type="SUPFAM" id="SSF56349">
    <property type="entry name" value="DNA breaking-rejoining enzymes"/>
    <property type="match status" value="1"/>
</dbReference>
<accession>A0A0B3WNN4</accession>
<dbReference type="PROSITE" id="PS51898">
    <property type="entry name" value="TYR_RECOMBINASE"/>
    <property type="match status" value="1"/>
</dbReference>
<dbReference type="Proteomes" id="UP000031189">
    <property type="component" value="Unassembled WGS sequence"/>
</dbReference>
<dbReference type="STRING" id="1577792.QX51_15330"/>
<proteinExistence type="predicted"/>
<organism evidence="3 4">
    <name type="scientific">Terrisporobacter othiniensis</name>
    <dbReference type="NCBI Taxonomy" id="1577792"/>
    <lineage>
        <taxon>Bacteria</taxon>
        <taxon>Bacillati</taxon>
        <taxon>Bacillota</taxon>
        <taxon>Clostridia</taxon>
        <taxon>Peptostreptococcales</taxon>
        <taxon>Peptostreptococcaceae</taxon>
        <taxon>Terrisporobacter</taxon>
    </lineage>
</organism>
<dbReference type="GO" id="GO:0006310">
    <property type="term" value="P:DNA recombination"/>
    <property type="evidence" value="ECO:0007669"/>
    <property type="project" value="UniProtKB-KW"/>
</dbReference>
<sequence>MNEELYLDEIIDKQDKKVPAKPIPENYIKRFAYRLEEKSKDFEKRNMMLYMIGIGTGYRMQDVVDLTIGEIKEALELGYFEIQEKKQYKSWLTYIKKNPNSKRKPPKKRKAIISSSLSTALTEYVKGKRKSQYAFESKKGKHISSQSFSRILREVAKTLGLNAITGHSLRKTYARRIYDRTGNIERVRQRLGHKSVETTKEYIGLYDEEMREDASLFDDLLDF</sequence>